<evidence type="ECO:0000313" key="3">
    <source>
        <dbReference type="Proteomes" id="UP000320888"/>
    </source>
</evidence>
<comment type="caution">
    <text evidence="2">The sequence shown here is derived from an EMBL/GenBank/DDBJ whole genome shotgun (WGS) entry which is preliminary data.</text>
</comment>
<accession>A0A553ZLM2</accession>
<name>A0A553ZLM2_9ACTN</name>
<protein>
    <submittedName>
        <fullName evidence="2">Uncharacterized protein</fullName>
    </submittedName>
</protein>
<dbReference type="Proteomes" id="UP000320888">
    <property type="component" value="Unassembled WGS sequence"/>
</dbReference>
<gene>
    <name evidence="2" type="ORF">FNZ23_10670</name>
</gene>
<dbReference type="EMBL" id="VKLS01000093">
    <property type="protein sequence ID" value="TSB42293.1"/>
    <property type="molecule type" value="Genomic_DNA"/>
</dbReference>
<evidence type="ECO:0000256" key="1">
    <source>
        <dbReference type="SAM" id="MobiDB-lite"/>
    </source>
</evidence>
<proteinExistence type="predicted"/>
<dbReference type="RefSeq" id="WP_143942165.1">
    <property type="nucleotide sequence ID" value="NZ_VKLS01000093.1"/>
</dbReference>
<feature type="region of interest" description="Disordered" evidence="1">
    <location>
        <begin position="1"/>
        <end position="30"/>
    </location>
</feature>
<sequence>MRAQEPVKNRDQDATRDRPRAAVPRTPAVGPAAAMHALQRSIGNAAASRLVDAARHTRGPGCGHQDAAPVQRTLSYGPWSRKYLQEKEFMPLLNAADPGSRAQGIEAPFDSLIAKVEQAGRHVTFREAKPPRGRAAFSVEEGEGVLTIDPPSATASARELRDFATTLTHELQHAVDFVEKRFPTDKEAKYDGDSATQRKTGQIAAELRAFGVEAAAAAKLAIGDTYEASEKPFSKLAKGLPSSSISPEQQSLVVEFQHLASYDAAGGDLLAAFRREGVENSRILDRLAAYLLQYGLMPEPGHAQALAWLRQNPKVVERGLAEGARLFHRRRPELKK</sequence>
<reference evidence="2 3" key="1">
    <citation type="submission" date="2019-07" db="EMBL/GenBank/DDBJ databases">
        <title>Draft genome for Streptomyces benahoarensis MZ03-48.</title>
        <authorList>
            <person name="Gonzalez-Pimentel J.L."/>
        </authorList>
    </citation>
    <scope>NUCLEOTIDE SEQUENCE [LARGE SCALE GENOMIC DNA]</scope>
    <source>
        <strain evidence="2 3">MZ03-48</strain>
    </source>
</reference>
<feature type="compositionally biased region" description="Basic and acidic residues" evidence="1">
    <location>
        <begin position="1"/>
        <end position="20"/>
    </location>
</feature>
<evidence type="ECO:0000313" key="2">
    <source>
        <dbReference type="EMBL" id="TSB42293.1"/>
    </source>
</evidence>
<organism evidence="2 3">
    <name type="scientific">Streptomyces benahoarensis</name>
    <dbReference type="NCBI Taxonomy" id="2595054"/>
    <lineage>
        <taxon>Bacteria</taxon>
        <taxon>Bacillati</taxon>
        <taxon>Actinomycetota</taxon>
        <taxon>Actinomycetes</taxon>
        <taxon>Kitasatosporales</taxon>
        <taxon>Streptomycetaceae</taxon>
        <taxon>Streptomyces</taxon>
    </lineage>
</organism>
<dbReference type="AlphaFoldDB" id="A0A553ZLM2"/>
<keyword evidence="3" id="KW-1185">Reference proteome</keyword>